<keyword evidence="3" id="KW-1185">Reference proteome</keyword>
<feature type="transmembrane region" description="Helical" evidence="1">
    <location>
        <begin position="12"/>
        <end position="31"/>
    </location>
</feature>
<organism evidence="2 3">
    <name type="scientific">Marinilabilia rubra</name>
    <dbReference type="NCBI Taxonomy" id="2162893"/>
    <lineage>
        <taxon>Bacteria</taxon>
        <taxon>Pseudomonadati</taxon>
        <taxon>Bacteroidota</taxon>
        <taxon>Bacteroidia</taxon>
        <taxon>Marinilabiliales</taxon>
        <taxon>Marinilabiliaceae</taxon>
        <taxon>Marinilabilia</taxon>
    </lineage>
</organism>
<dbReference type="EMBL" id="QEWP01000007">
    <property type="protein sequence ID" value="PWD99365.1"/>
    <property type="molecule type" value="Genomic_DNA"/>
</dbReference>
<comment type="caution">
    <text evidence="2">The sequence shown here is derived from an EMBL/GenBank/DDBJ whole genome shotgun (WGS) entry which is preliminary data.</text>
</comment>
<proteinExistence type="predicted"/>
<reference evidence="2 3" key="1">
    <citation type="submission" date="2018-05" db="EMBL/GenBank/DDBJ databases">
        <title>Marinilabilia rubrum sp. nov., isolated from saltern sediment.</title>
        <authorList>
            <person name="Zhang R."/>
        </authorList>
    </citation>
    <scope>NUCLEOTIDE SEQUENCE [LARGE SCALE GENOMIC DNA]</scope>
    <source>
        <strain evidence="2 3">WTE16</strain>
    </source>
</reference>
<protein>
    <submittedName>
        <fullName evidence="2">Uncharacterized protein</fullName>
    </submittedName>
</protein>
<gene>
    <name evidence="2" type="ORF">DDZ16_10155</name>
</gene>
<accession>A0A2U2B8H5</accession>
<keyword evidence="1" id="KW-1133">Transmembrane helix</keyword>
<keyword evidence="1" id="KW-0812">Transmembrane</keyword>
<dbReference type="AlphaFoldDB" id="A0A2U2B8H5"/>
<dbReference type="Proteomes" id="UP000244956">
    <property type="component" value="Unassembled WGS sequence"/>
</dbReference>
<evidence type="ECO:0000313" key="2">
    <source>
        <dbReference type="EMBL" id="PWD99365.1"/>
    </source>
</evidence>
<name>A0A2U2B8H5_9BACT</name>
<dbReference type="RefSeq" id="WP_109264349.1">
    <property type="nucleotide sequence ID" value="NZ_QEWP01000007.1"/>
</dbReference>
<sequence>MKNLKSFFQTMLFFIVLIFLVEYFFTFGLQVPGWNAAVQTLRSILPSVLVVFFVFFFREVYRK</sequence>
<evidence type="ECO:0000256" key="1">
    <source>
        <dbReference type="SAM" id="Phobius"/>
    </source>
</evidence>
<keyword evidence="1" id="KW-0472">Membrane</keyword>
<feature type="transmembrane region" description="Helical" evidence="1">
    <location>
        <begin position="43"/>
        <end position="61"/>
    </location>
</feature>
<evidence type="ECO:0000313" key="3">
    <source>
        <dbReference type="Proteomes" id="UP000244956"/>
    </source>
</evidence>